<dbReference type="PROSITE" id="PS50110">
    <property type="entry name" value="RESPONSE_REGULATORY"/>
    <property type="match status" value="1"/>
</dbReference>
<dbReference type="FunFam" id="3.40.50.2300:FF:000034">
    <property type="entry name" value="DNA-binding response OmpR family regulator"/>
    <property type="match status" value="1"/>
</dbReference>
<reference evidence="10 11" key="1">
    <citation type="submission" date="2018-12" db="EMBL/GenBank/DDBJ databases">
        <title>Draft genome sequence of Embleya hyalina NBRC 13850T.</title>
        <authorList>
            <person name="Komaki H."/>
            <person name="Hosoyama A."/>
            <person name="Kimura A."/>
            <person name="Ichikawa N."/>
            <person name="Tamura T."/>
        </authorList>
    </citation>
    <scope>NUCLEOTIDE SEQUENCE [LARGE SCALE GENOMIC DNA]</scope>
    <source>
        <strain evidence="10 11">NBRC 13850</strain>
    </source>
</reference>
<keyword evidence="4 7" id="KW-0238">DNA-binding</keyword>
<feature type="domain" description="OmpR/PhoB-type" evidence="9">
    <location>
        <begin position="137"/>
        <end position="236"/>
    </location>
</feature>
<dbReference type="Pfam" id="PF00072">
    <property type="entry name" value="Response_reg"/>
    <property type="match status" value="1"/>
</dbReference>
<dbReference type="Pfam" id="PF00486">
    <property type="entry name" value="Trans_reg_C"/>
    <property type="match status" value="1"/>
</dbReference>
<accession>A0A401YLA6</accession>
<dbReference type="AlphaFoldDB" id="A0A401YLA6"/>
<dbReference type="GO" id="GO:0032993">
    <property type="term" value="C:protein-DNA complex"/>
    <property type="evidence" value="ECO:0007669"/>
    <property type="project" value="TreeGrafter"/>
</dbReference>
<dbReference type="GO" id="GO:0000156">
    <property type="term" value="F:phosphorelay response regulator activity"/>
    <property type="evidence" value="ECO:0007669"/>
    <property type="project" value="TreeGrafter"/>
</dbReference>
<dbReference type="CDD" id="cd00383">
    <property type="entry name" value="trans_reg_C"/>
    <property type="match status" value="1"/>
</dbReference>
<evidence type="ECO:0000313" key="11">
    <source>
        <dbReference type="Proteomes" id="UP000286931"/>
    </source>
</evidence>
<dbReference type="SUPFAM" id="SSF52172">
    <property type="entry name" value="CheY-like"/>
    <property type="match status" value="1"/>
</dbReference>
<dbReference type="GO" id="GO:0000976">
    <property type="term" value="F:transcription cis-regulatory region binding"/>
    <property type="evidence" value="ECO:0007669"/>
    <property type="project" value="TreeGrafter"/>
</dbReference>
<dbReference type="GO" id="GO:0006355">
    <property type="term" value="P:regulation of DNA-templated transcription"/>
    <property type="evidence" value="ECO:0007669"/>
    <property type="project" value="InterPro"/>
</dbReference>
<keyword evidence="1 6" id="KW-0597">Phosphoprotein</keyword>
<dbReference type="SMART" id="SM00862">
    <property type="entry name" value="Trans_reg_C"/>
    <property type="match status" value="1"/>
</dbReference>
<dbReference type="InterPro" id="IPR036388">
    <property type="entry name" value="WH-like_DNA-bd_sf"/>
</dbReference>
<name>A0A401YLA6_9ACTN</name>
<evidence type="ECO:0000256" key="2">
    <source>
        <dbReference type="ARBA" id="ARBA00023012"/>
    </source>
</evidence>
<feature type="DNA-binding region" description="OmpR/PhoB-type" evidence="7">
    <location>
        <begin position="137"/>
        <end position="236"/>
    </location>
</feature>
<dbReference type="SMART" id="SM00448">
    <property type="entry name" value="REC"/>
    <property type="match status" value="1"/>
</dbReference>
<evidence type="ECO:0000256" key="4">
    <source>
        <dbReference type="ARBA" id="ARBA00023125"/>
    </source>
</evidence>
<feature type="domain" description="Response regulatory" evidence="8">
    <location>
        <begin position="16"/>
        <end position="129"/>
    </location>
</feature>
<dbReference type="InterPro" id="IPR001789">
    <property type="entry name" value="Sig_transdc_resp-reg_receiver"/>
</dbReference>
<dbReference type="FunFam" id="1.10.10.10:FF:000018">
    <property type="entry name" value="DNA-binding response regulator ResD"/>
    <property type="match status" value="1"/>
</dbReference>
<gene>
    <name evidence="10" type="primary">afsQ1</name>
    <name evidence="10" type="ORF">EHYA_03043</name>
</gene>
<dbReference type="PANTHER" id="PTHR48111">
    <property type="entry name" value="REGULATOR OF RPOS"/>
    <property type="match status" value="1"/>
</dbReference>
<evidence type="ECO:0000256" key="1">
    <source>
        <dbReference type="ARBA" id="ARBA00022553"/>
    </source>
</evidence>
<keyword evidence="11" id="KW-1185">Reference proteome</keyword>
<evidence type="ECO:0000256" key="6">
    <source>
        <dbReference type="PROSITE-ProRule" id="PRU00169"/>
    </source>
</evidence>
<evidence type="ECO:0000256" key="5">
    <source>
        <dbReference type="ARBA" id="ARBA00023163"/>
    </source>
</evidence>
<feature type="modified residue" description="4-aspartylphosphate" evidence="6">
    <location>
        <position position="65"/>
    </location>
</feature>
<keyword evidence="5" id="KW-0804">Transcription</keyword>
<comment type="caution">
    <text evidence="10">The sequence shown here is derived from an EMBL/GenBank/DDBJ whole genome shotgun (WGS) entry which is preliminary data.</text>
</comment>
<dbReference type="CDD" id="cd17574">
    <property type="entry name" value="REC_OmpR"/>
    <property type="match status" value="1"/>
</dbReference>
<dbReference type="PROSITE" id="PS51755">
    <property type="entry name" value="OMPR_PHOB"/>
    <property type="match status" value="1"/>
</dbReference>
<dbReference type="Gene3D" id="3.40.50.2300">
    <property type="match status" value="1"/>
</dbReference>
<dbReference type="Proteomes" id="UP000286931">
    <property type="component" value="Unassembled WGS sequence"/>
</dbReference>
<dbReference type="InterPro" id="IPR011006">
    <property type="entry name" value="CheY-like_superfamily"/>
</dbReference>
<dbReference type="InterPro" id="IPR001867">
    <property type="entry name" value="OmpR/PhoB-type_DNA-bd"/>
</dbReference>
<sequence>MFFPAVTSDTMACVPYLLLIEDDESVRTGLELALGRQGHRVVTAATGEAGLERWREQRPDLIVLDVMLPGIDGFEVCRRIRRTDSLPIILLTARNDDIDVVVGLESGADDYVVKPVQPRVLDARIRAVLRRGEREVSDASVFGDLVVDRNAMTVTKAGEELQLTPTELRLLVELSRRPGQALSRQQLLRLVWEHDYLGDSRLVDACVQRLRAKVEQTPSAPTLIRTVRGVGYRLDPPQ</sequence>
<keyword evidence="3" id="KW-0805">Transcription regulation</keyword>
<evidence type="ECO:0000259" key="9">
    <source>
        <dbReference type="PROSITE" id="PS51755"/>
    </source>
</evidence>
<dbReference type="InterPro" id="IPR039420">
    <property type="entry name" value="WalR-like"/>
</dbReference>
<protein>
    <submittedName>
        <fullName evidence="10">Transcriptional regulatory protein AfsQ1</fullName>
    </submittedName>
</protein>
<dbReference type="EMBL" id="BIFH01000017">
    <property type="protein sequence ID" value="GCD95371.1"/>
    <property type="molecule type" value="Genomic_DNA"/>
</dbReference>
<organism evidence="10 11">
    <name type="scientific">Embleya hyalina</name>
    <dbReference type="NCBI Taxonomy" id="516124"/>
    <lineage>
        <taxon>Bacteria</taxon>
        <taxon>Bacillati</taxon>
        <taxon>Actinomycetota</taxon>
        <taxon>Actinomycetes</taxon>
        <taxon>Kitasatosporales</taxon>
        <taxon>Streptomycetaceae</taxon>
        <taxon>Embleya</taxon>
    </lineage>
</organism>
<evidence type="ECO:0000259" key="8">
    <source>
        <dbReference type="PROSITE" id="PS50110"/>
    </source>
</evidence>
<evidence type="ECO:0000256" key="7">
    <source>
        <dbReference type="PROSITE-ProRule" id="PRU01091"/>
    </source>
</evidence>
<dbReference type="GO" id="GO:0005829">
    <property type="term" value="C:cytosol"/>
    <property type="evidence" value="ECO:0007669"/>
    <property type="project" value="TreeGrafter"/>
</dbReference>
<keyword evidence="2" id="KW-0902">Two-component regulatory system</keyword>
<evidence type="ECO:0000313" key="10">
    <source>
        <dbReference type="EMBL" id="GCD95371.1"/>
    </source>
</evidence>
<proteinExistence type="predicted"/>
<evidence type="ECO:0000256" key="3">
    <source>
        <dbReference type="ARBA" id="ARBA00023015"/>
    </source>
</evidence>
<dbReference type="PANTHER" id="PTHR48111:SF21">
    <property type="entry name" value="DNA-BINDING DUAL MASTER TRANSCRIPTIONAL REGULATOR RPAA"/>
    <property type="match status" value="1"/>
</dbReference>
<dbReference type="Gene3D" id="6.10.250.690">
    <property type="match status" value="1"/>
</dbReference>
<dbReference type="Gene3D" id="1.10.10.10">
    <property type="entry name" value="Winged helix-like DNA-binding domain superfamily/Winged helix DNA-binding domain"/>
    <property type="match status" value="1"/>
</dbReference>